<dbReference type="Pfam" id="PF07927">
    <property type="entry name" value="HicA_toxin"/>
    <property type="match status" value="1"/>
</dbReference>
<dbReference type="Proteomes" id="UP000065807">
    <property type="component" value="Chromosome"/>
</dbReference>
<dbReference type="Gene3D" id="3.30.920.30">
    <property type="entry name" value="Hypothetical protein"/>
    <property type="match status" value="1"/>
</dbReference>
<keyword evidence="2" id="KW-1277">Toxin-antitoxin system</keyword>
<dbReference type="STRING" id="1555112.LIP_0983"/>
<keyword evidence="4" id="KW-0255">Endonuclease</keyword>
<evidence type="ECO:0000256" key="6">
    <source>
        <dbReference type="ARBA" id="ARBA00022884"/>
    </source>
</evidence>
<dbReference type="InterPro" id="IPR012933">
    <property type="entry name" value="HicA_mRNA_interferase"/>
</dbReference>
<keyword evidence="6" id="KW-0694">RNA-binding</keyword>
<keyword evidence="3" id="KW-0540">Nuclease</keyword>
<accession>A0A0K2SIC8</accession>
<dbReference type="InterPro" id="IPR038570">
    <property type="entry name" value="HicA_sf"/>
</dbReference>
<evidence type="ECO:0000313" key="8">
    <source>
        <dbReference type="EMBL" id="BAS26840.1"/>
    </source>
</evidence>
<proteinExistence type="inferred from homology"/>
<gene>
    <name evidence="8" type="ORF">LIP_0983</name>
</gene>
<comment type="similarity">
    <text evidence="1">Belongs to the HicA mRNA interferase family.</text>
</comment>
<evidence type="ECO:0000256" key="7">
    <source>
        <dbReference type="ARBA" id="ARBA00023016"/>
    </source>
</evidence>
<reference evidence="9" key="1">
    <citation type="submission" date="2015-07" db="EMBL/GenBank/DDBJ databases">
        <title>Complete genome sequence and phylogenetic analysis of Limnochorda pilosa.</title>
        <authorList>
            <person name="Watanabe M."/>
            <person name="Kojima H."/>
            <person name="Fukui M."/>
        </authorList>
    </citation>
    <scope>NUCLEOTIDE SEQUENCE [LARGE SCALE GENOMIC DNA]</scope>
    <source>
        <strain evidence="9">HC45</strain>
    </source>
</reference>
<evidence type="ECO:0000256" key="3">
    <source>
        <dbReference type="ARBA" id="ARBA00022722"/>
    </source>
</evidence>
<dbReference type="AlphaFoldDB" id="A0A0K2SIC8"/>
<name>A0A0K2SIC8_LIMPI</name>
<dbReference type="SUPFAM" id="SSF54786">
    <property type="entry name" value="YcfA/nrd intein domain"/>
    <property type="match status" value="1"/>
</dbReference>
<organism evidence="8 9">
    <name type="scientific">Limnochorda pilosa</name>
    <dbReference type="NCBI Taxonomy" id="1555112"/>
    <lineage>
        <taxon>Bacteria</taxon>
        <taxon>Bacillati</taxon>
        <taxon>Bacillota</taxon>
        <taxon>Limnochordia</taxon>
        <taxon>Limnochordales</taxon>
        <taxon>Limnochordaceae</taxon>
        <taxon>Limnochorda</taxon>
    </lineage>
</organism>
<dbReference type="KEGG" id="lpil:LIP_0983"/>
<keyword evidence="9" id="KW-1185">Reference proteome</keyword>
<reference evidence="9" key="2">
    <citation type="journal article" date="2016" name="Int. J. Syst. Evol. Microbiol.">
        <title>Complete genome sequence and cell structure of Limnochorda pilosa, a Gram-negative spore-former within the phylum Firmicutes.</title>
        <authorList>
            <person name="Watanabe M."/>
            <person name="Kojima H."/>
            <person name="Fukui M."/>
        </authorList>
    </citation>
    <scope>NUCLEOTIDE SEQUENCE [LARGE SCALE GENOMIC DNA]</scope>
    <source>
        <strain evidence="9">HC45</strain>
    </source>
</reference>
<evidence type="ECO:0000313" key="9">
    <source>
        <dbReference type="Proteomes" id="UP000065807"/>
    </source>
</evidence>
<keyword evidence="5" id="KW-0378">Hydrolase</keyword>
<sequence>MLRHLRKHGCVLKREGRSHSLWMNPQTGAIETIPRHVEIPDKLARKICRGLSVPEVGQFQ</sequence>
<dbReference type="GO" id="GO:0016787">
    <property type="term" value="F:hydrolase activity"/>
    <property type="evidence" value="ECO:0007669"/>
    <property type="project" value="UniProtKB-KW"/>
</dbReference>
<dbReference type="GO" id="GO:0004519">
    <property type="term" value="F:endonuclease activity"/>
    <property type="evidence" value="ECO:0007669"/>
    <property type="project" value="UniProtKB-KW"/>
</dbReference>
<evidence type="ECO:0000256" key="5">
    <source>
        <dbReference type="ARBA" id="ARBA00022801"/>
    </source>
</evidence>
<protein>
    <recommendedName>
        <fullName evidence="10">Addiction module toxin, HicA family</fullName>
    </recommendedName>
</protein>
<dbReference type="GO" id="GO:0003729">
    <property type="term" value="F:mRNA binding"/>
    <property type="evidence" value="ECO:0007669"/>
    <property type="project" value="InterPro"/>
</dbReference>
<evidence type="ECO:0000256" key="2">
    <source>
        <dbReference type="ARBA" id="ARBA00022649"/>
    </source>
</evidence>
<evidence type="ECO:0000256" key="1">
    <source>
        <dbReference type="ARBA" id="ARBA00006620"/>
    </source>
</evidence>
<evidence type="ECO:0008006" key="10">
    <source>
        <dbReference type="Google" id="ProtNLM"/>
    </source>
</evidence>
<dbReference type="EMBL" id="AP014924">
    <property type="protein sequence ID" value="BAS26840.1"/>
    <property type="molecule type" value="Genomic_DNA"/>
</dbReference>
<evidence type="ECO:0000256" key="4">
    <source>
        <dbReference type="ARBA" id="ARBA00022759"/>
    </source>
</evidence>
<keyword evidence="7" id="KW-0346">Stress response</keyword>